<dbReference type="AlphaFoldDB" id="A0A1I7ACY1"/>
<dbReference type="Gene3D" id="3.40.50.150">
    <property type="entry name" value="Vaccinia Virus protein VP39"/>
    <property type="match status" value="1"/>
</dbReference>
<dbReference type="PANTHER" id="PTHR11006:SF4">
    <property type="entry name" value="PROTEIN ARGININE N-METHYLTRANSFERASE 7"/>
    <property type="match status" value="1"/>
</dbReference>
<accession>A0A1I7ACY1</accession>
<gene>
    <name evidence="4" type="ORF">SAMN05192563_1003272</name>
</gene>
<reference evidence="4 5" key="1">
    <citation type="submission" date="2016-10" db="EMBL/GenBank/DDBJ databases">
        <authorList>
            <person name="de Groot N.N."/>
        </authorList>
    </citation>
    <scope>NUCLEOTIDE SEQUENCE [LARGE SCALE GENOMIC DNA]</scope>
    <source>
        <strain evidence="4 5">LMG 27731</strain>
    </source>
</reference>
<keyword evidence="4" id="KW-0489">Methyltransferase</keyword>
<dbReference type="GO" id="GO:0032259">
    <property type="term" value="P:methylation"/>
    <property type="evidence" value="ECO:0007669"/>
    <property type="project" value="UniProtKB-KW"/>
</dbReference>
<dbReference type="Pfam" id="PF13649">
    <property type="entry name" value="Methyltransf_25"/>
    <property type="match status" value="1"/>
</dbReference>
<dbReference type="PANTHER" id="PTHR11006">
    <property type="entry name" value="PROTEIN ARGININE N-METHYLTRANSFERASE"/>
    <property type="match status" value="1"/>
</dbReference>
<sequence>MQPYHREELWFPCSLDILAWDEHFHALMLGDRLRMTAYEAAIKCAVRPGDIVVDLGTGTGILAHWACEAGARRVYGIECSHSVLEMAKQRLAQAGYENRFIGIHALSYAVELPEKADLIISEIIGNIGDNEDCTAILADARRRMLAPGGRMLPQNIATYFVPVSAPAVHGQILSGVCQSVSETQDVRKLLDTLGLASPFDVYYDVILPRSTYLAEARPGLCFDFCQGVNPTAYAITLRFTAKTSGSVTGFKGFFVAQLADTVILDIEGEDHGDGQYSDSWKHCYLPLEHPLDVQTGDIVVFTLVRREADRSTSPFSCRYTWRATVAPPDDSNTFASTPKRQEQHLGIAAG</sequence>
<dbReference type="SUPFAM" id="SSF53335">
    <property type="entry name" value="S-adenosyl-L-methionine-dependent methyltransferases"/>
    <property type="match status" value="1"/>
</dbReference>
<evidence type="ECO:0000313" key="5">
    <source>
        <dbReference type="Proteomes" id="UP000198844"/>
    </source>
</evidence>
<dbReference type="InterPro" id="IPR035248">
    <property type="entry name" value="PRMT5_C"/>
</dbReference>
<dbReference type="PROSITE" id="PS51678">
    <property type="entry name" value="SAM_MT_PRMT"/>
    <property type="match status" value="1"/>
</dbReference>
<dbReference type="CDD" id="cd02440">
    <property type="entry name" value="AdoMet_MTases"/>
    <property type="match status" value="1"/>
</dbReference>
<keyword evidence="4" id="KW-0808">Transferase</keyword>
<feature type="region of interest" description="Disordered" evidence="1">
    <location>
        <begin position="330"/>
        <end position="350"/>
    </location>
</feature>
<dbReference type="InterPro" id="IPR029063">
    <property type="entry name" value="SAM-dependent_MTases_sf"/>
</dbReference>
<dbReference type="Proteomes" id="UP000198844">
    <property type="component" value="Unassembled WGS sequence"/>
</dbReference>
<dbReference type="Gene3D" id="2.70.160.11">
    <property type="entry name" value="Hnrnp arginine n-methyltransferase1"/>
    <property type="match status" value="1"/>
</dbReference>
<dbReference type="InterPro" id="IPR041698">
    <property type="entry name" value="Methyltransf_25"/>
</dbReference>
<dbReference type="GO" id="GO:0016274">
    <property type="term" value="F:protein-arginine N-methyltransferase activity"/>
    <property type="evidence" value="ECO:0007669"/>
    <property type="project" value="InterPro"/>
</dbReference>
<name>A0A1I7ACY1_9BURK</name>
<evidence type="ECO:0000259" key="2">
    <source>
        <dbReference type="Pfam" id="PF13649"/>
    </source>
</evidence>
<feature type="domain" description="Methyltransferase" evidence="2">
    <location>
        <begin position="52"/>
        <end position="149"/>
    </location>
</feature>
<evidence type="ECO:0000259" key="3">
    <source>
        <dbReference type="Pfam" id="PF17286"/>
    </source>
</evidence>
<dbReference type="Pfam" id="PF17286">
    <property type="entry name" value="PRMT5_C"/>
    <property type="match status" value="1"/>
</dbReference>
<organism evidence="4 5">
    <name type="scientific">Paraburkholderia aspalathi</name>
    <dbReference type="NCBI Taxonomy" id="1324617"/>
    <lineage>
        <taxon>Bacteria</taxon>
        <taxon>Pseudomonadati</taxon>
        <taxon>Pseudomonadota</taxon>
        <taxon>Betaproteobacteria</taxon>
        <taxon>Burkholderiales</taxon>
        <taxon>Burkholderiaceae</taxon>
        <taxon>Paraburkholderia</taxon>
    </lineage>
</organism>
<evidence type="ECO:0000256" key="1">
    <source>
        <dbReference type="SAM" id="MobiDB-lite"/>
    </source>
</evidence>
<proteinExistence type="predicted"/>
<feature type="domain" description="PRMT5 oligomerisation" evidence="3">
    <location>
        <begin position="157"/>
        <end position="310"/>
    </location>
</feature>
<dbReference type="InterPro" id="IPR025799">
    <property type="entry name" value="Arg_MeTrfase"/>
</dbReference>
<evidence type="ECO:0000313" key="4">
    <source>
        <dbReference type="EMBL" id="SFT72723.1"/>
    </source>
</evidence>
<protein>
    <submittedName>
        <fullName evidence="4">Protein arginine N-methyltransferase 1</fullName>
    </submittedName>
</protein>
<dbReference type="GO" id="GO:0042054">
    <property type="term" value="F:histone methyltransferase activity"/>
    <property type="evidence" value="ECO:0007669"/>
    <property type="project" value="TreeGrafter"/>
</dbReference>
<dbReference type="OrthoDB" id="101857at2"/>
<dbReference type="EMBL" id="FPBH01000003">
    <property type="protein sequence ID" value="SFT72723.1"/>
    <property type="molecule type" value="Genomic_DNA"/>
</dbReference>
<dbReference type="RefSeq" id="WP_093633487.1">
    <property type="nucleotide sequence ID" value="NZ_FPBH01000003.1"/>
</dbReference>